<dbReference type="AlphaFoldDB" id="A0A8T7M7B9"/>
<accession>A0A8T7M7B9</accession>
<dbReference type="InterPro" id="IPR016299">
    <property type="entry name" value="Riboflavin_synth_RibBA"/>
</dbReference>
<dbReference type="Gene3D" id="3.40.50.10990">
    <property type="entry name" value="GTP cyclohydrolase II"/>
    <property type="match status" value="1"/>
</dbReference>
<feature type="binding site" evidence="19">
    <location>
        <position position="291"/>
    </location>
    <ligand>
        <name>GTP</name>
        <dbReference type="ChEBI" id="CHEBI:37565"/>
    </ligand>
</feature>
<feature type="binding site" evidence="19">
    <location>
        <position position="288"/>
    </location>
    <ligand>
        <name>Zn(2+)</name>
        <dbReference type="ChEBI" id="CHEBI:29105"/>
        <note>catalytic</note>
    </ligand>
</feature>
<reference evidence="22" key="2">
    <citation type="journal article" date="2024" name="Nature">
        <title>Anoxygenic phototroph of the Chloroflexota uses a type I reaction centre.</title>
        <authorList>
            <person name="Tsuji J.M."/>
            <person name="Shaw N.A."/>
            <person name="Nagashima S."/>
            <person name="Venkiteswaran J.J."/>
            <person name="Schiff S.L."/>
            <person name="Watanabe T."/>
            <person name="Fukui M."/>
            <person name="Hanada S."/>
            <person name="Tank M."/>
            <person name="Neufeld J.D."/>
        </authorList>
    </citation>
    <scope>NUCLEOTIDE SEQUENCE</scope>
    <source>
        <strain evidence="22">L227-S17</strain>
    </source>
</reference>
<dbReference type="InterPro" id="IPR036144">
    <property type="entry name" value="RibA-like_sf"/>
</dbReference>
<evidence type="ECO:0000256" key="9">
    <source>
        <dbReference type="ARBA" id="ARBA00022741"/>
    </source>
</evidence>
<organism evidence="21 23">
    <name type="scientific">Candidatus Chlorohelix allophototropha</name>
    <dbReference type="NCBI Taxonomy" id="3003348"/>
    <lineage>
        <taxon>Bacteria</taxon>
        <taxon>Bacillati</taxon>
        <taxon>Chloroflexota</taxon>
        <taxon>Chloroflexia</taxon>
        <taxon>Candidatus Chloroheliales</taxon>
        <taxon>Candidatus Chloroheliaceae</taxon>
        <taxon>Candidatus Chlorohelix</taxon>
    </lineage>
</organism>
<evidence type="ECO:0000313" key="22">
    <source>
        <dbReference type="EMBL" id="WJW69820.1"/>
    </source>
</evidence>
<name>A0A8T7M7B9_9CHLR</name>
<feature type="region of interest" description="DHBP synthase" evidence="19">
    <location>
        <begin position="1"/>
        <end position="207"/>
    </location>
</feature>
<evidence type="ECO:0000256" key="12">
    <source>
        <dbReference type="ARBA" id="ARBA00022842"/>
    </source>
</evidence>
<dbReference type="HAMAP" id="MF_01283">
    <property type="entry name" value="RibBA"/>
    <property type="match status" value="1"/>
</dbReference>
<feature type="binding site" evidence="19">
    <location>
        <position position="149"/>
    </location>
    <ligand>
        <name>Mg(2+)</name>
        <dbReference type="ChEBI" id="CHEBI:18420"/>
        <label>2</label>
    </ligand>
</feature>
<evidence type="ECO:0000256" key="15">
    <source>
        <dbReference type="ARBA" id="ARBA00023239"/>
    </source>
</evidence>
<comment type="pathway">
    <text evidence="5 19">Cofactor biosynthesis; riboflavin biosynthesis; 2-hydroxy-3-oxobutyl phosphate from D-ribulose 5-phosphate: step 1/1.</text>
</comment>
<dbReference type="GO" id="GO:0030145">
    <property type="term" value="F:manganese ion binding"/>
    <property type="evidence" value="ECO:0007669"/>
    <property type="project" value="UniProtKB-UniRule"/>
</dbReference>
<dbReference type="NCBIfam" id="TIGR00506">
    <property type="entry name" value="ribB"/>
    <property type="match status" value="1"/>
</dbReference>
<evidence type="ECO:0000256" key="1">
    <source>
        <dbReference type="ARBA" id="ARBA00000141"/>
    </source>
</evidence>
<dbReference type="EC" id="4.1.99.12" evidence="19"/>
<dbReference type="Proteomes" id="UP000521676">
    <property type="component" value="Unassembled WGS sequence"/>
</dbReference>
<dbReference type="GO" id="GO:0000287">
    <property type="term" value="F:magnesium ion binding"/>
    <property type="evidence" value="ECO:0007669"/>
    <property type="project" value="UniProtKB-UniRule"/>
</dbReference>
<evidence type="ECO:0000313" key="23">
    <source>
        <dbReference type="Proteomes" id="UP000521676"/>
    </source>
</evidence>
<keyword evidence="10 19" id="KW-0378">Hydrolase</keyword>
<evidence type="ECO:0000313" key="24">
    <source>
        <dbReference type="Proteomes" id="UP001431572"/>
    </source>
</evidence>
<dbReference type="InterPro" id="IPR017945">
    <property type="entry name" value="DHBP_synth_RibB-like_a/b_dom"/>
</dbReference>
<comment type="catalytic activity">
    <reaction evidence="18 19">
        <text>GTP + 4 H2O = 2,5-diamino-6-hydroxy-4-(5-phosphoribosylamino)-pyrimidine + formate + 2 phosphate + 3 H(+)</text>
        <dbReference type="Rhea" id="RHEA:23704"/>
        <dbReference type="ChEBI" id="CHEBI:15377"/>
        <dbReference type="ChEBI" id="CHEBI:15378"/>
        <dbReference type="ChEBI" id="CHEBI:15740"/>
        <dbReference type="ChEBI" id="CHEBI:37565"/>
        <dbReference type="ChEBI" id="CHEBI:43474"/>
        <dbReference type="ChEBI" id="CHEBI:58614"/>
        <dbReference type="EC" id="3.5.4.25"/>
    </reaction>
</comment>
<feature type="active site" description="Proton acceptor; for GTP cyclohydrolase activity" evidence="19">
    <location>
        <position position="347"/>
    </location>
</feature>
<dbReference type="InterPro" id="IPR032677">
    <property type="entry name" value="GTP_cyclohydro_II"/>
</dbReference>
<dbReference type="RefSeq" id="WP_341471692.1">
    <property type="nucleotide sequence ID" value="NZ_CP128400.1"/>
</dbReference>
<gene>
    <name evidence="21" type="primary">ribB</name>
    <name evidence="19" type="synonym">ribBA</name>
    <name evidence="21" type="ORF">HXX08_18845</name>
    <name evidence="22" type="ORF">OZ401_003450</name>
</gene>
<dbReference type="GO" id="GO:0009231">
    <property type="term" value="P:riboflavin biosynthetic process"/>
    <property type="evidence" value="ECO:0007669"/>
    <property type="project" value="UniProtKB-UniRule"/>
</dbReference>
<evidence type="ECO:0000256" key="4">
    <source>
        <dbReference type="ARBA" id="ARBA00004853"/>
    </source>
</evidence>
<proteinExistence type="inferred from homology"/>
<comment type="function">
    <text evidence="3 19">Catalyzes the conversion of D-ribulose 5-phosphate to formate and 3,4-dihydroxy-2-butanone 4-phosphate.</text>
</comment>
<comment type="function">
    <text evidence="17 19">Catalyzes the conversion of GTP to 2,5-diamino-6-ribosylamino-4(3H)-pyrimidinone 5'-phosphate (DARP), formate and pyrophosphate.</text>
</comment>
<keyword evidence="24" id="KW-1185">Reference proteome</keyword>
<dbReference type="Pfam" id="PF00925">
    <property type="entry name" value="GTP_cyclohydro2"/>
    <property type="match status" value="1"/>
</dbReference>
<dbReference type="CDD" id="cd00641">
    <property type="entry name" value="GTP_cyclohydro2"/>
    <property type="match status" value="1"/>
</dbReference>
<keyword evidence="11 19" id="KW-0862">Zinc</keyword>
<feature type="binding site" evidence="19">
    <location>
        <position position="370"/>
    </location>
    <ligand>
        <name>GTP</name>
        <dbReference type="ChEBI" id="CHEBI:37565"/>
    </ligand>
</feature>
<comment type="similarity">
    <text evidence="6 19">In the N-terminal section; belongs to the DHBP synthase family.</text>
</comment>
<feature type="binding site" evidence="19">
    <location>
        <position position="36"/>
    </location>
    <ligand>
        <name>D-ribulose 5-phosphate</name>
        <dbReference type="ChEBI" id="CHEBI:58121"/>
    </ligand>
</feature>
<dbReference type="PIRSF" id="PIRSF001259">
    <property type="entry name" value="RibA"/>
    <property type="match status" value="1"/>
</dbReference>
<comment type="pathway">
    <text evidence="4 19">Cofactor biosynthesis; riboflavin biosynthesis; 5-amino-6-(D-ribitylamino)uracil from GTP: step 1/4.</text>
</comment>
<comment type="cofactor">
    <cofactor evidence="19">
        <name>Mg(2+)</name>
        <dbReference type="ChEBI" id="CHEBI:18420"/>
    </cofactor>
    <cofactor evidence="19">
        <name>Mn(2+)</name>
        <dbReference type="ChEBI" id="CHEBI:29035"/>
    </cofactor>
    <text evidence="19">Binds 2 divalent metal cations per subunit. Magnesium or manganese.</text>
</comment>
<evidence type="ECO:0000256" key="16">
    <source>
        <dbReference type="ARBA" id="ARBA00023268"/>
    </source>
</evidence>
<dbReference type="HAMAP" id="MF_00179">
    <property type="entry name" value="RibA"/>
    <property type="match status" value="1"/>
</dbReference>
<keyword evidence="12 19" id="KW-0460">Magnesium</keyword>
<keyword evidence="15 19" id="KW-0456">Lyase</keyword>
<comment type="cofactor">
    <cofactor evidence="19">
        <name>Zn(2+)</name>
        <dbReference type="ChEBI" id="CHEBI:29105"/>
    </cofactor>
    <text evidence="19">Binds 1 zinc ion per subunit.</text>
</comment>
<feature type="binding site" evidence="19">
    <location>
        <position position="375"/>
    </location>
    <ligand>
        <name>GTP</name>
        <dbReference type="ChEBI" id="CHEBI:37565"/>
    </ligand>
</feature>
<dbReference type="Proteomes" id="UP001431572">
    <property type="component" value="Chromosome 2"/>
</dbReference>
<evidence type="ECO:0000313" key="21">
    <source>
        <dbReference type="EMBL" id="NWJ47916.1"/>
    </source>
</evidence>
<keyword evidence="8 19" id="KW-0479">Metal-binding</keyword>
<dbReference type="PANTHER" id="PTHR21327:SF18">
    <property type="entry name" value="3,4-DIHYDROXY-2-BUTANONE 4-PHOSPHATE SYNTHASE"/>
    <property type="match status" value="1"/>
</dbReference>
<evidence type="ECO:0000256" key="7">
    <source>
        <dbReference type="ARBA" id="ARBA00022619"/>
    </source>
</evidence>
<dbReference type="GO" id="GO:0005829">
    <property type="term" value="C:cytosol"/>
    <property type="evidence" value="ECO:0007669"/>
    <property type="project" value="TreeGrafter"/>
</dbReference>
<protein>
    <recommendedName>
        <fullName evidence="19">Riboflavin biosynthesis protein RibBA</fullName>
    </recommendedName>
    <domain>
        <recommendedName>
            <fullName evidence="19">3,4-dihydroxy-2-butanone 4-phosphate synthase</fullName>
            <shortName evidence="19">DHBP synthase</shortName>
            <ecNumber evidence="19">4.1.99.12</ecNumber>
        </recommendedName>
    </domain>
    <domain>
        <recommendedName>
            <fullName evidence="19">GTP cyclohydrolase-2</fullName>
            <ecNumber evidence="19">3.5.4.25</ecNumber>
        </recommendedName>
        <alternativeName>
            <fullName evidence="19">GTP cyclohydrolase II</fullName>
        </alternativeName>
    </domain>
</protein>
<evidence type="ECO:0000259" key="20">
    <source>
        <dbReference type="Pfam" id="PF00925"/>
    </source>
</evidence>
<feature type="domain" description="GTP cyclohydrolase II" evidence="20">
    <location>
        <begin position="225"/>
        <end position="391"/>
    </location>
</feature>
<feature type="binding site" evidence="19">
    <location>
        <position position="275"/>
    </location>
    <ligand>
        <name>Zn(2+)</name>
        <dbReference type="ChEBI" id="CHEBI:29105"/>
        <note>catalytic</note>
    </ligand>
</feature>
<keyword evidence="9 19" id="KW-0547">Nucleotide-binding</keyword>
<dbReference type="FunFam" id="3.40.50.10990:FF:000001">
    <property type="entry name" value="Riboflavin biosynthesis protein RibBA"/>
    <property type="match status" value="1"/>
</dbReference>
<feature type="binding site" evidence="19">
    <location>
        <position position="170"/>
    </location>
    <ligand>
        <name>D-ribulose 5-phosphate</name>
        <dbReference type="ChEBI" id="CHEBI:58121"/>
    </ligand>
</feature>
<feature type="binding site" evidence="19">
    <location>
        <position position="335"/>
    </location>
    <ligand>
        <name>GTP</name>
        <dbReference type="ChEBI" id="CHEBI:37565"/>
    </ligand>
</feature>
<feature type="binding site" evidence="19">
    <location>
        <begin position="31"/>
        <end position="32"/>
    </location>
    <ligand>
        <name>D-ribulose 5-phosphate</name>
        <dbReference type="ChEBI" id="CHEBI:58121"/>
    </ligand>
</feature>
<dbReference type="SUPFAM" id="SSF55821">
    <property type="entry name" value="YrdC/RibB"/>
    <property type="match status" value="1"/>
</dbReference>
<evidence type="ECO:0000256" key="14">
    <source>
        <dbReference type="ARBA" id="ARBA00023211"/>
    </source>
</evidence>
<dbReference type="Pfam" id="PF00926">
    <property type="entry name" value="DHBP_synthase"/>
    <property type="match status" value="1"/>
</dbReference>
<evidence type="ECO:0000256" key="18">
    <source>
        <dbReference type="ARBA" id="ARBA00049295"/>
    </source>
</evidence>
<feature type="region of interest" description="GTP cyclohydrolase II" evidence="19">
    <location>
        <begin position="208"/>
        <end position="426"/>
    </location>
</feature>
<feature type="binding site" evidence="19">
    <location>
        <begin position="270"/>
        <end position="274"/>
    </location>
    <ligand>
        <name>GTP</name>
        <dbReference type="ChEBI" id="CHEBI:37565"/>
    </ligand>
</feature>
<dbReference type="GO" id="GO:0008686">
    <property type="term" value="F:3,4-dihydroxy-2-butanone-4-phosphate synthase activity"/>
    <property type="evidence" value="ECO:0007669"/>
    <property type="project" value="UniProtKB-UniRule"/>
</dbReference>
<feature type="binding site" evidence="19">
    <location>
        <begin position="313"/>
        <end position="315"/>
    </location>
    <ligand>
        <name>GTP</name>
        <dbReference type="ChEBI" id="CHEBI:37565"/>
    </ligand>
</feature>
<evidence type="ECO:0000256" key="6">
    <source>
        <dbReference type="ARBA" id="ARBA00005520"/>
    </source>
</evidence>
<dbReference type="EMBL" id="CP128400">
    <property type="protein sequence ID" value="WJW69820.1"/>
    <property type="molecule type" value="Genomic_DNA"/>
</dbReference>
<evidence type="ECO:0000256" key="19">
    <source>
        <dbReference type="HAMAP-Rule" id="MF_01283"/>
    </source>
</evidence>
<dbReference type="GO" id="GO:0005525">
    <property type="term" value="F:GTP binding"/>
    <property type="evidence" value="ECO:0007669"/>
    <property type="project" value="UniProtKB-KW"/>
</dbReference>
<dbReference type="NCBIfam" id="TIGR00505">
    <property type="entry name" value="ribA"/>
    <property type="match status" value="1"/>
</dbReference>
<evidence type="ECO:0000256" key="3">
    <source>
        <dbReference type="ARBA" id="ARBA00002284"/>
    </source>
</evidence>
<evidence type="ECO:0000256" key="13">
    <source>
        <dbReference type="ARBA" id="ARBA00023134"/>
    </source>
</evidence>
<feature type="binding site" evidence="19">
    <location>
        <begin position="146"/>
        <end position="150"/>
    </location>
    <ligand>
        <name>D-ribulose 5-phosphate</name>
        <dbReference type="ChEBI" id="CHEBI:58121"/>
    </ligand>
</feature>
<evidence type="ECO:0000256" key="10">
    <source>
        <dbReference type="ARBA" id="ARBA00022801"/>
    </source>
</evidence>
<feature type="binding site" evidence="19">
    <location>
        <position position="32"/>
    </location>
    <ligand>
        <name>Mg(2+)</name>
        <dbReference type="ChEBI" id="CHEBI:18420"/>
        <label>1</label>
    </ligand>
</feature>
<sequence>MTKRNWEAEIEAALDDFKAGKMVVVVDDYDRENEGDLCLAAEMVTPEAINFMARFGRGLICLSMTGKRLDQLGIPLMVAPEANGASHATAFTVSIEARDGVTTGISAADRAVTIKKAIDPATKPQEIVRPGHIFPLRAQEGGVLARNGHTEAVVDMALLAGLTPAGVICEIMKPDGTMARLPYLKRFAQRHGLRIISIADLIAYRLEKETRLHLVQAVKTSLVTKVAEAKLPTSAGVFRSVIYREESSGAQIMALIGAKFDPRNGNPLVRVHSECLTGDVFGSLRCDCGPQLERSLQLVAQDGNGLVLYLPQEGRGIGLASKIAAYALQEQGLDTIEANLKLGFSPDMRDYSAAAAILRDLNALSIRLLTNNPHKISELQQHGISIIERVPLEIAPTPENLVYLQTKREKMGHELDLRQLTVSVAN</sequence>
<dbReference type="PANTHER" id="PTHR21327">
    <property type="entry name" value="GTP CYCLOHYDROLASE II-RELATED"/>
    <property type="match status" value="1"/>
</dbReference>
<dbReference type="InterPro" id="IPR000422">
    <property type="entry name" value="DHBP_synthase_RibB"/>
</dbReference>
<dbReference type="GO" id="GO:0003935">
    <property type="term" value="F:GTP cyclohydrolase II activity"/>
    <property type="evidence" value="ECO:0007669"/>
    <property type="project" value="UniProtKB-UniRule"/>
</dbReference>
<keyword evidence="7 19" id="KW-0686">Riboflavin biosynthesis</keyword>
<dbReference type="InterPro" id="IPR000926">
    <property type="entry name" value="RibA"/>
</dbReference>
<feature type="site" description="Essential for DHBP synthase activity" evidence="19">
    <location>
        <position position="132"/>
    </location>
</feature>
<comment type="cofactor">
    <cofactor evidence="2">
        <name>Mn(2+)</name>
        <dbReference type="ChEBI" id="CHEBI:29035"/>
    </cofactor>
</comment>
<dbReference type="GO" id="GO:0008270">
    <property type="term" value="F:zinc ion binding"/>
    <property type="evidence" value="ECO:0007669"/>
    <property type="project" value="UniProtKB-UniRule"/>
</dbReference>
<feature type="binding site" evidence="19">
    <location>
        <position position="286"/>
    </location>
    <ligand>
        <name>Zn(2+)</name>
        <dbReference type="ChEBI" id="CHEBI:29105"/>
        <note>catalytic</note>
    </ligand>
</feature>
<feature type="binding site" evidence="19">
    <location>
        <position position="32"/>
    </location>
    <ligand>
        <name>Mg(2+)</name>
        <dbReference type="ChEBI" id="CHEBI:18420"/>
        <label>2</label>
    </ligand>
</feature>
<dbReference type="HAMAP" id="MF_00180">
    <property type="entry name" value="RibB"/>
    <property type="match status" value="1"/>
</dbReference>
<keyword evidence="14 19" id="KW-0464">Manganese</keyword>
<evidence type="ECO:0000256" key="5">
    <source>
        <dbReference type="ARBA" id="ARBA00004904"/>
    </source>
</evidence>
<evidence type="ECO:0000256" key="17">
    <source>
        <dbReference type="ARBA" id="ARBA00043932"/>
    </source>
</evidence>
<keyword evidence="16 19" id="KW-0511">Multifunctional enzyme</keyword>
<evidence type="ECO:0000256" key="8">
    <source>
        <dbReference type="ARBA" id="ARBA00022723"/>
    </source>
</evidence>
<comment type="similarity">
    <text evidence="19">In the C-terminal section; belongs to the GTP cyclohydrolase II family.</text>
</comment>
<feature type="site" description="Essential for DHBP synthase activity" evidence="19">
    <location>
        <position position="170"/>
    </location>
</feature>
<dbReference type="Gene3D" id="3.90.870.10">
    <property type="entry name" value="DHBP synthase"/>
    <property type="match status" value="1"/>
</dbReference>
<evidence type="ECO:0000256" key="11">
    <source>
        <dbReference type="ARBA" id="ARBA00022833"/>
    </source>
</evidence>
<evidence type="ECO:0000256" key="2">
    <source>
        <dbReference type="ARBA" id="ARBA00001936"/>
    </source>
</evidence>
<dbReference type="SUPFAM" id="SSF142695">
    <property type="entry name" value="RibA-like"/>
    <property type="match status" value="1"/>
</dbReference>
<comment type="catalytic activity">
    <reaction evidence="1 19">
        <text>D-ribulose 5-phosphate = (2S)-2-hydroxy-3-oxobutyl phosphate + formate + H(+)</text>
        <dbReference type="Rhea" id="RHEA:18457"/>
        <dbReference type="ChEBI" id="CHEBI:15378"/>
        <dbReference type="ChEBI" id="CHEBI:15740"/>
        <dbReference type="ChEBI" id="CHEBI:58121"/>
        <dbReference type="ChEBI" id="CHEBI:58830"/>
        <dbReference type="EC" id="4.1.99.12"/>
    </reaction>
</comment>
<feature type="active site" description="Nucleophile; for GTP cyclohydrolase activity" evidence="19">
    <location>
        <position position="349"/>
    </location>
</feature>
<dbReference type="EMBL" id="JACATZ010000003">
    <property type="protein sequence ID" value="NWJ47916.1"/>
    <property type="molecule type" value="Genomic_DNA"/>
</dbReference>
<dbReference type="FunFam" id="3.90.870.10:FF:000001">
    <property type="entry name" value="Riboflavin biosynthesis protein RibBA"/>
    <property type="match status" value="1"/>
</dbReference>
<reference evidence="21 23" key="1">
    <citation type="submission" date="2020-06" db="EMBL/GenBank/DDBJ databases">
        <title>Anoxygenic phototrophic Chloroflexota member uses a Type I reaction center.</title>
        <authorList>
            <person name="Tsuji J.M."/>
            <person name="Shaw N.A."/>
            <person name="Nagashima S."/>
            <person name="Venkiteswaran J."/>
            <person name="Schiff S.L."/>
            <person name="Hanada S."/>
            <person name="Tank M."/>
            <person name="Neufeld J.D."/>
        </authorList>
    </citation>
    <scope>NUCLEOTIDE SEQUENCE [LARGE SCALE GENOMIC DNA]</scope>
    <source>
        <strain evidence="21">L227-S17</strain>
    </source>
</reference>
<keyword evidence="13 19" id="KW-0342">GTP-binding</keyword>
<dbReference type="EC" id="3.5.4.25" evidence="19"/>
<dbReference type="NCBIfam" id="NF001591">
    <property type="entry name" value="PRK00393.1"/>
    <property type="match status" value="1"/>
</dbReference>